<accession>A0ABR6JCJ0</accession>
<evidence type="ECO:0000313" key="2">
    <source>
        <dbReference type="Proteomes" id="UP000534590"/>
    </source>
</evidence>
<comment type="caution">
    <text evidence="1">The sequence shown here is derived from an EMBL/GenBank/DDBJ whole genome shotgun (WGS) entry which is preliminary data.</text>
</comment>
<proteinExistence type="predicted"/>
<name>A0ABR6JCJ0_AGRRD</name>
<dbReference type="EMBL" id="JACIHP010000005">
    <property type="protein sequence ID" value="MBB4492581.1"/>
    <property type="molecule type" value="Genomic_DNA"/>
</dbReference>
<dbReference type="Proteomes" id="UP000534590">
    <property type="component" value="Unassembled WGS sequence"/>
</dbReference>
<keyword evidence="2" id="KW-1185">Reference proteome</keyword>
<evidence type="ECO:0000313" key="1">
    <source>
        <dbReference type="EMBL" id="MBB4492581.1"/>
    </source>
</evidence>
<organism evidence="1 2">
    <name type="scientific">Agrobacterium radiobacter</name>
    <dbReference type="NCBI Taxonomy" id="362"/>
    <lineage>
        <taxon>Bacteria</taxon>
        <taxon>Pseudomonadati</taxon>
        <taxon>Pseudomonadota</taxon>
        <taxon>Alphaproteobacteria</taxon>
        <taxon>Hyphomicrobiales</taxon>
        <taxon>Rhizobiaceae</taxon>
        <taxon>Rhizobium/Agrobacterium group</taxon>
        <taxon>Agrobacterium</taxon>
        <taxon>Agrobacterium tumefaciens complex</taxon>
    </lineage>
</organism>
<dbReference type="Pfam" id="PF11379">
    <property type="entry name" value="DUF3182"/>
    <property type="match status" value="1"/>
</dbReference>
<gene>
    <name evidence="1" type="ORF">GGE40_004426</name>
</gene>
<dbReference type="InterPro" id="IPR021519">
    <property type="entry name" value="DUF3182"/>
</dbReference>
<dbReference type="RefSeq" id="WP_183229479.1">
    <property type="nucleotide sequence ID" value="NZ_JACIGS010000005.1"/>
</dbReference>
<protein>
    <recommendedName>
        <fullName evidence="3">Biotin carboxylase</fullName>
    </recommendedName>
</protein>
<evidence type="ECO:0008006" key="3">
    <source>
        <dbReference type="Google" id="ProtNLM"/>
    </source>
</evidence>
<sequence length="379" mass="41068">MLPTHHLHQNGHMPRGLVTWGCRDAATCDGLTHIQLAKQIARFLRLSYDGRLEEQSTGDGLFILPFLTVCADELSGYSCRMGEGDFLGGWVRHPLHATKAIAHPLAAGEPPPPGWSAGFASAVKDLTLPGFTAFTAAGGVEAGLRLLQEGEVRLKPINAAGRNDQHVARSEAELIELVRPLSDSADLNGGLVLEENLNDAETYGVGRITLREMSASYLGIQDLTRNNNGDVVYGGTRMLVARGDFSQLLPLLSSKTEEMAVHLAMEFDRLADQHLGLVASRRNYDVIAGRTAAGEMKCAVLEQSWRMGGATGAEIAALQAFAEWPELLHVGAATVERYGHDRMPPEGSTVYFHGVDPKLGPHLKYAFVDEDNRMPPKQG</sequence>
<reference evidence="1 2" key="1">
    <citation type="submission" date="2020-08" db="EMBL/GenBank/DDBJ databases">
        <title>Genomic Encyclopedia of Type Strains, Phase IV (KMG-V): Genome sequencing to study the core and pangenomes of soil and plant-associated prokaryotes.</title>
        <authorList>
            <person name="Whitman W."/>
        </authorList>
    </citation>
    <scope>NUCLEOTIDE SEQUENCE [LARGE SCALE GENOMIC DNA]</scope>
    <source>
        <strain evidence="1 2">SEMIA 461</strain>
    </source>
</reference>